<dbReference type="AlphaFoldDB" id="A0A8J2PBA5"/>
<dbReference type="EMBL" id="CAJVCH010367363">
    <property type="protein sequence ID" value="CAG7816327.1"/>
    <property type="molecule type" value="Genomic_DNA"/>
</dbReference>
<evidence type="ECO:0000313" key="1">
    <source>
        <dbReference type="EMBL" id="CAG7816327.1"/>
    </source>
</evidence>
<accession>A0A8J2PBA5</accession>
<reference evidence="1" key="1">
    <citation type="submission" date="2021-06" db="EMBL/GenBank/DDBJ databases">
        <authorList>
            <person name="Hodson N. C."/>
            <person name="Mongue J. A."/>
            <person name="Jaron S. K."/>
        </authorList>
    </citation>
    <scope>NUCLEOTIDE SEQUENCE</scope>
</reference>
<protein>
    <submittedName>
        <fullName evidence="1">Uncharacterized protein</fullName>
    </submittedName>
</protein>
<dbReference type="Proteomes" id="UP000708208">
    <property type="component" value="Unassembled WGS sequence"/>
</dbReference>
<organism evidence="1 2">
    <name type="scientific">Allacma fusca</name>
    <dbReference type="NCBI Taxonomy" id="39272"/>
    <lineage>
        <taxon>Eukaryota</taxon>
        <taxon>Metazoa</taxon>
        <taxon>Ecdysozoa</taxon>
        <taxon>Arthropoda</taxon>
        <taxon>Hexapoda</taxon>
        <taxon>Collembola</taxon>
        <taxon>Symphypleona</taxon>
        <taxon>Sminthuridae</taxon>
        <taxon>Allacma</taxon>
    </lineage>
</organism>
<evidence type="ECO:0000313" key="2">
    <source>
        <dbReference type="Proteomes" id="UP000708208"/>
    </source>
</evidence>
<name>A0A8J2PBA5_9HEXA</name>
<comment type="caution">
    <text evidence="1">The sequence shown here is derived from an EMBL/GenBank/DDBJ whole genome shotgun (WGS) entry which is preliminary data.</text>
</comment>
<proteinExistence type="predicted"/>
<gene>
    <name evidence="1" type="ORF">AFUS01_LOCUS26952</name>
</gene>
<keyword evidence="2" id="KW-1185">Reference proteome</keyword>
<sequence length="105" mass="12338">MKRSDTFLIFVSVYKFSSQNLLNAWRRYFKETWQNNYRHPREDYMDGTGTWCYEDNQIHKADTSDNKKVGSYFLKLEPIVDTTATVFSNPVSSTTRLLLVPTAQI</sequence>